<keyword evidence="3 4" id="KW-0732">Signal</keyword>
<evidence type="ECO:0000313" key="6">
    <source>
        <dbReference type="Proteomes" id="UP000746471"/>
    </source>
</evidence>
<dbReference type="InterPro" id="IPR004682">
    <property type="entry name" value="TRAP_DctP"/>
</dbReference>
<protein>
    <submittedName>
        <fullName evidence="5">TRAP transporter substrate-binding protein</fullName>
    </submittedName>
</protein>
<accession>A0ABS5PK61</accession>
<gene>
    <name evidence="5" type="ORF">KHM83_02495</name>
</gene>
<reference evidence="5 6" key="1">
    <citation type="submission" date="2021-05" db="EMBL/GenBank/DDBJ databases">
        <title>Fusibacter ferrireducens sp. nov., an anaerobic, sulfur- and Fe-reducing bacterium isolated from the mangrove sediment.</title>
        <authorList>
            <person name="Qiu D."/>
        </authorList>
    </citation>
    <scope>NUCLEOTIDE SEQUENCE [LARGE SCALE GENOMIC DNA]</scope>
    <source>
        <strain evidence="5 6">DSM 12116</strain>
    </source>
</reference>
<comment type="similarity">
    <text evidence="1">Belongs to the bacterial solute-binding protein 7 family.</text>
</comment>
<evidence type="ECO:0000256" key="4">
    <source>
        <dbReference type="SAM" id="SignalP"/>
    </source>
</evidence>
<keyword evidence="6" id="KW-1185">Reference proteome</keyword>
<comment type="caution">
    <text evidence="5">The sequence shown here is derived from an EMBL/GenBank/DDBJ whole genome shotgun (WGS) entry which is preliminary data.</text>
</comment>
<dbReference type="PANTHER" id="PTHR33376:SF7">
    <property type="entry name" value="C4-DICARBOXYLATE-BINDING PROTEIN DCTB"/>
    <property type="match status" value="1"/>
</dbReference>
<keyword evidence="2" id="KW-0813">Transport</keyword>
<dbReference type="InterPro" id="IPR038404">
    <property type="entry name" value="TRAP_DctP_sf"/>
</dbReference>
<dbReference type="Proteomes" id="UP000746471">
    <property type="component" value="Unassembled WGS sequence"/>
</dbReference>
<dbReference type="Pfam" id="PF03480">
    <property type="entry name" value="DctP"/>
    <property type="match status" value="1"/>
</dbReference>
<sequence>MKRFLSFVFIFVMILSFVTGCGSNNDSAASTSTAQATTETSTSGEPVVLKLGHIANPDTAYDNFAHEFKRLIEEGSNGKYEIDIYPSGQLGVDRELMESLQIGNVDLTVITASDINQFVPDMAVQDLPYLFRDWDHVEKFLDSDVAQEFFGLTDEVNMTTLGFMPRGFRHVTSNVEPIYAPEQLKNLKIRVAESEIYIETFKALGANAQAMAWSEVFTALQQGTIDAHENTIVTTRDYKINEVQKYVSETGHFFAFAALQMNSNLLNGMSEEDQALFRESGLEAAKKLGEEQKNDEASAKAELIDLGMSFNEVDDKTAFEALVSPVYDEFFETHDKKYFDAIKNIQ</sequence>
<organism evidence="5 6">
    <name type="scientific">Fusibacter paucivorans</name>
    <dbReference type="NCBI Taxonomy" id="76009"/>
    <lineage>
        <taxon>Bacteria</taxon>
        <taxon>Bacillati</taxon>
        <taxon>Bacillota</taxon>
        <taxon>Clostridia</taxon>
        <taxon>Eubacteriales</taxon>
        <taxon>Eubacteriales Family XII. Incertae Sedis</taxon>
        <taxon>Fusibacter</taxon>
    </lineage>
</organism>
<proteinExistence type="inferred from homology"/>
<dbReference type="PANTHER" id="PTHR33376">
    <property type="match status" value="1"/>
</dbReference>
<dbReference type="CDD" id="cd13603">
    <property type="entry name" value="PBP2_TRAP_Siap_TeaA_like"/>
    <property type="match status" value="1"/>
</dbReference>
<dbReference type="InterPro" id="IPR018389">
    <property type="entry name" value="DctP_fam"/>
</dbReference>
<evidence type="ECO:0000256" key="1">
    <source>
        <dbReference type="ARBA" id="ARBA00009023"/>
    </source>
</evidence>
<evidence type="ECO:0000256" key="2">
    <source>
        <dbReference type="ARBA" id="ARBA00022448"/>
    </source>
</evidence>
<dbReference type="NCBIfam" id="NF037995">
    <property type="entry name" value="TRAP_S1"/>
    <property type="match status" value="1"/>
</dbReference>
<dbReference type="PROSITE" id="PS51257">
    <property type="entry name" value="PROKAR_LIPOPROTEIN"/>
    <property type="match status" value="1"/>
</dbReference>
<evidence type="ECO:0000256" key="3">
    <source>
        <dbReference type="ARBA" id="ARBA00022729"/>
    </source>
</evidence>
<dbReference type="EMBL" id="JAHBCL010000003">
    <property type="protein sequence ID" value="MBS7525545.1"/>
    <property type="molecule type" value="Genomic_DNA"/>
</dbReference>
<name>A0ABS5PK61_9FIRM</name>
<dbReference type="NCBIfam" id="TIGR00787">
    <property type="entry name" value="dctP"/>
    <property type="match status" value="1"/>
</dbReference>
<feature type="signal peptide" evidence="4">
    <location>
        <begin position="1"/>
        <end position="20"/>
    </location>
</feature>
<dbReference type="RefSeq" id="WP_213235333.1">
    <property type="nucleotide sequence ID" value="NZ_JAHBCL010000003.1"/>
</dbReference>
<dbReference type="Gene3D" id="3.40.190.170">
    <property type="entry name" value="Bacterial extracellular solute-binding protein, family 7"/>
    <property type="match status" value="1"/>
</dbReference>
<evidence type="ECO:0000313" key="5">
    <source>
        <dbReference type="EMBL" id="MBS7525545.1"/>
    </source>
</evidence>
<dbReference type="PIRSF" id="PIRSF006470">
    <property type="entry name" value="DctB"/>
    <property type="match status" value="1"/>
</dbReference>
<feature type="chain" id="PRO_5045482019" evidence="4">
    <location>
        <begin position="21"/>
        <end position="346"/>
    </location>
</feature>